<comment type="caution">
    <text evidence="1">The sequence shown here is derived from an EMBL/GenBank/DDBJ whole genome shotgun (WGS) entry which is preliminary data.</text>
</comment>
<name>A0A178M0V6_9CHLR</name>
<dbReference type="SUPFAM" id="SSF48371">
    <property type="entry name" value="ARM repeat"/>
    <property type="match status" value="1"/>
</dbReference>
<dbReference type="InterPro" id="IPR004155">
    <property type="entry name" value="PBS_lyase_HEAT"/>
</dbReference>
<organism evidence="1 2">
    <name type="scientific">Chloroflexus islandicus</name>
    <dbReference type="NCBI Taxonomy" id="1707952"/>
    <lineage>
        <taxon>Bacteria</taxon>
        <taxon>Bacillati</taxon>
        <taxon>Chloroflexota</taxon>
        <taxon>Chloroflexia</taxon>
        <taxon>Chloroflexales</taxon>
        <taxon>Chloroflexineae</taxon>
        <taxon>Chloroflexaceae</taxon>
        <taxon>Chloroflexus</taxon>
    </lineage>
</organism>
<dbReference type="GO" id="GO:0016829">
    <property type="term" value="F:lyase activity"/>
    <property type="evidence" value="ECO:0007669"/>
    <property type="project" value="UniProtKB-KW"/>
</dbReference>
<evidence type="ECO:0000313" key="1">
    <source>
        <dbReference type="EMBL" id="OAN41057.1"/>
    </source>
</evidence>
<dbReference type="InterPro" id="IPR011989">
    <property type="entry name" value="ARM-like"/>
</dbReference>
<dbReference type="SUPFAM" id="SSF52540">
    <property type="entry name" value="P-loop containing nucleoside triphosphate hydrolases"/>
    <property type="match status" value="1"/>
</dbReference>
<proteinExistence type="predicted"/>
<dbReference type="RefSeq" id="WP_066790705.1">
    <property type="nucleotide sequence ID" value="NZ_LWQS01000090.1"/>
</dbReference>
<dbReference type="STRING" id="1707952.A6A03_19195"/>
<dbReference type="Proteomes" id="UP000078287">
    <property type="component" value="Unassembled WGS sequence"/>
</dbReference>
<evidence type="ECO:0000313" key="2">
    <source>
        <dbReference type="Proteomes" id="UP000078287"/>
    </source>
</evidence>
<dbReference type="SMART" id="SM00567">
    <property type="entry name" value="EZ_HEAT"/>
    <property type="match status" value="7"/>
</dbReference>
<keyword evidence="2" id="KW-1185">Reference proteome</keyword>
<protein>
    <submittedName>
        <fullName evidence="1">PBS lyase</fullName>
    </submittedName>
</protein>
<dbReference type="InterPro" id="IPR016024">
    <property type="entry name" value="ARM-type_fold"/>
</dbReference>
<reference evidence="1 2" key="1">
    <citation type="submission" date="2016-04" db="EMBL/GenBank/DDBJ databases">
        <title>Chloroflexus islandicus sp. nov., a thermophilic filamentous anoxygenic phototrophic bacterium from geyser Strokkur (Iceland).</title>
        <authorList>
            <person name="Gaisin V.A."/>
            <person name="Kalashnikov A.M."/>
            <person name="Sukhacheva M.V."/>
            <person name="Grouzdev D.S."/>
            <person name="Ivanov T.M."/>
            <person name="Kuznetsov B."/>
            <person name="Gorlenko V.M."/>
        </authorList>
    </citation>
    <scope>NUCLEOTIDE SEQUENCE [LARGE SCALE GENOMIC DNA]</scope>
    <source>
        <strain evidence="2">isl-2</strain>
    </source>
</reference>
<keyword evidence="1" id="KW-0456">Lyase</keyword>
<gene>
    <name evidence="1" type="ORF">A6A03_19195</name>
</gene>
<dbReference type="Gene3D" id="1.25.10.10">
    <property type="entry name" value="Leucine-rich Repeat Variant"/>
    <property type="match status" value="2"/>
</dbReference>
<dbReference type="InterPro" id="IPR027417">
    <property type="entry name" value="P-loop_NTPase"/>
</dbReference>
<sequence length="1219" mass="130435">MHERSAERPELHFVPRALRDLFLPRRMPRNVRAAVEHWLTSEPLAQLLPAALEAPFGIDLDLAALFAETNQLAIIGPPASGRSLVLAQIAQRWLTDQPSVPLVRLLLSELDTPSLTPRAITVRALTKLNLAPNPLEHNLSCLLLIDDWEDLPLARRGIWQRFLTGLAERWPQARVVIALPPGELWPGFRHHAIAPLPAERLIAWIQRLFPHSDPQAIVPLFERDPLILLRERPAEVMLLALTQPLSGWPVSRAALYERAATFAAPLLANLPDQESWRIGRTAYQRYQQAIELAAQPRLDPAAFRDAGPHRRALVIPLAFGAAPDPHPLITSLYNSELSPAERLLLLARSLRERPRLDPALSRPLIDEICQHGGEPLSTLAPALPVMLIDISRTQPDQRNPLLERIVSQLAPAAGIALLMTLLDTSDAPPALRWHAIDLLCRQQILPPPLPAYADLISQAGRCLLAVSRASTIDQLANPAVHLGLRLLLSGAAGEERQQLIARHVLRQTTLPASLRALAPAALPRDELQQAAIDQSAEVRQAARAVWLRTGHLDQLARFVVQPSHPWLARDEALADLAATPAGHPLLAGFALSNRLPLDLRLRAICRLHRLPHGVDLLSRLLHAADEPAIIRAAAARQLAHFPHAVALLSPFLGQQHPPLVRRAVAHTLGALAAPNHPSALAARTTLLAALDQPDLDATLTTTIIMALGQHGGKQALVTLGRLLAPTYGVHLLETWITALPALIGPADQWLPQAEEPATRALLADVMVTTNTLAGAMAIPLDRPSALIARHVLRIASATAHAIGMIGRNQPTLAPAISALISIALHDTSVPRPLDELLAADPSIDLPAIARSAQHDAPLRAVALQAIAGRPDGATTLLHLAEKADGDLACAALDRLAPPCTAPMIETLLRLAGADSAEPVRLAALQALGRSADPAATPALMAIATNEQEPPAIRAAALDAAVAAPVEQLIECITTQPDPIRSAALRALSRSDRPVPANMLHRLAFDADRVCALAAVNALAAQAETTTPILARVMRSHPDLAVRLAAAAALSPTAANEAIPVFVEALLAPYLALQTQAFSLLAAADPHYATLRQPLIDPHAPDVLKVLALQHLRSVAPDDPLIRAVASDPNAAESLRCHAIAALSQSADHDVIQFLAHIAVAGDQPLTVRHAAVTALDQHCAGLANVAALQALAALATASIPEVALWASEALLDRVASASL</sequence>
<dbReference type="EMBL" id="LWQS01000090">
    <property type="protein sequence ID" value="OAN41057.1"/>
    <property type="molecule type" value="Genomic_DNA"/>
</dbReference>
<accession>A0A178M0V6</accession>
<dbReference type="OrthoDB" id="134778at2"/>
<dbReference type="AlphaFoldDB" id="A0A178M0V6"/>